<dbReference type="EMBL" id="CAIIXF020000004">
    <property type="protein sequence ID" value="CAH1781611.1"/>
    <property type="molecule type" value="Genomic_DNA"/>
</dbReference>
<dbReference type="PANTHER" id="PTHR47403">
    <property type="entry name" value="LOC100145250 PROTEIN"/>
    <property type="match status" value="1"/>
</dbReference>
<evidence type="ECO:0000259" key="1">
    <source>
        <dbReference type="Pfam" id="PF24066"/>
    </source>
</evidence>
<evidence type="ECO:0000313" key="3">
    <source>
        <dbReference type="Proteomes" id="UP000749559"/>
    </source>
</evidence>
<dbReference type="Pfam" id="PF24066">
    <property type="entry name" value="Hisat_C"/>
    <property type="match status" value="1"/>
</dbReference>
<dbReference type="Proteomes" id="UP000749559">
    <property type="component" value="Unassembled WGS sequence"/>
</dbReference>
<feature type="domain" description="Histidine N-acetyltransferase C-terminal" evidence="1">
    <location>
        <begin position="179"/>
        <end position="293"/>
    </location>
</feature>
<evidence type="ECO:0000313" key="2">
    <source>
        <dbReference type="EMBL" id="CAH1781611.1"/>
    </source>
</evidence>
<reference evidence="2" key="1">
    <citation type="submission" date="2022-03" db="EMBL/GenBank/DDBJ databases">
        <authorList>
            <person name="Martin C."/>
        </authorList>
    </citation>
    <scope>NUCLEOTIDE SEQUENCE</scope>
</reference>
<comment type="caution">
    <text evidence="2">The sequence shown here is derived from an EMBL/GenBank/DDBJ whole genome shotgun (WGS) entry which is preliminary data.</text>
</comment>
<dbReference type="InterPro" id="IPR016181">
    <property type="entry name" value="Acyl_CoA_acyltransferase"/>
</dbReference>
<dbReference type="AlphaFoldDB" id="A0A8S4NLI9"/>
<keyword evidence="3" id="KW-1185">Reference proteome</keyword>
<name>A0A8S4NLI9_OWEFU</name>
<dbReference type="InterPro" id="IPR056483">
    <property type="entry name" value="Hisat_C"/>
</dbReference>
<dbReference type="PANTHER" id="PTHR47403:SF6">
    <property type="entry name" value="N-ACETYLTRANSFERASE DOMAIN-CONTAINING PROTEIN"/>
    <property type="match status" value="1"/>
</dbReference>
<accession>A0A8S4NLI9</accession>
<sequence>MEKLDRMETNELVCRRSCLTDRSAIAEMVDSVYDGLDYLDAFYSLYMKQNFRYCFVAEKNGKVVSYIHTFTVLDGGRTGVRQAARTAAQHRGKGFYKILENYSTMQINFLCPNLEQWAYTAYWNTFEKKRISNPELGYQLIDKRYWKVYIIKETDVYLNTVHPGNNGLPTQTEPMHEINIDEAEGILKDPDNKERLVPSGSLCSSWEPFSVDDGLRTNLTAIYTRSSVWGTKIDGDCRALSTGTIYECPKGLMYDLDYYGQEFKQLKAHILSHVKHALKESNMNRQLYLCVFCPFEMSLADLDEFMLKDMGWKPEPTDETPVYVTITKRL</sequence>
<protein>
    <recommendedName>
        <fullName evidence="1">Histidine N-acetyltransferase C-terminal domain-containing protein</fullName>
    </recommendedName>
</protein>
<dbReference type="OrthoDB" id="6086192at2759"/>
<organism evidence="2 3">
    <name type="scientific">Owenia fusiformis</name>
    <name type="common">Polychaete worm</name>
    <dbReference type="NCBI Taxonomy" id="6347"/>
    <lineage>
        <taxon>Eukaryota</taxon>
        <taxon>Metazoa</taxon>
        <taxon>Spiralia</taxon>
        <taxon>Lophotrochozoa</taxon>
        <taxon>Annelida</taxon>
        <taxon>Polychaeta</taxon>
        <taxon>Sedentaria</taxon>
        <taxon>Canalipalpata</taxon>
        <taxon>Sabellida</taxon>
        <taxon>Oweniida</taxon>
        <taxon>Oweniidae</taxon>
        <taxon>Owenia</taxon>
    </lineage>
</organism>
<dbReference type="SUPFAM" id="SSF55729">
    <property type="entry name" value="Acyl-CoA N-acyltransferases (Nat)"/>
    <property type="match status" value="1"/>
</dbReference>
<dbReference type="Gene3D" id="3.40.630.30">
    <property type="match status" value="1"/>
</dbReference>
<gene>
    <name evidence="2" type="ORF">OFUS_LOCUS8172</name>
</gene>
<proteinExistence type="predicted"/>